<dbReference type="OrthoDB" id="9442762at2759"/>
<accession>A0A8S4RD15</accession>
<evidence type="ECO:0000313" key="1">
    <source>
        <dbReference type="EMBL" id="CAH2235190.1"/>
    </source>
</evidence>
<gene>
    <name evidence="1" type="primary">jg10442</name>
    <name evidence="1" type="ORF">PAEG_LOCUS12862</name>
</gene>
<dbReference type="EMBL" id="CAKXAJ010025115">
    <property type="protein sequence ID" value="CAH2235190.1"/>
    <property type="molecule type" value="Genomic_DNA"/>
</dbReference>
<keyword evidence="2" id="KW-1185">Reference proteome</keyword>
<name>A0A8S4RD15_9NEOP</name>
<comment type="caution">
    <text evidence="1">The sequence shown here is derived from an EMBL/GenBank/DDBJ whole genome shotgun (WGS) entry which is preliminary data.</text>
</comment>
<organism evidence="1 2">
    <name type="scientific">Pararge aegeria aegeria</name>
    <dbReference type="NCBI Taxonomy" id="348720"/>
    <lineage>
        <taxon>Eukaryota</taxon>
        <taxon>Metazoa</taxon>
        <taxon>Ecdysozoa</taxon>
        <taxon>Arthropoda</taxon>
        <taxon>Hexapoda</taxon>
        <taxon>Insecta</taxon>
        <taxon>Pterygota</taxon>
        <taxon>Neoptera</taxon>
        <taxon>Endopterygota</taxon>
        <taxon>Lepidoptera</taxon>
        <taxon>Glossata</taxon>
        <taxon>Ditrysia</taxon>
        <taxon>Papilionoidea</taxon>
        <taxon>Nymphalidae</taxon>
        <taxon>Satyrinae</taxon>
        <taxon>Satyrini</taxon>
        <taxon>Parargina</taxon>
        <taxon>Pararge</taxon>
    </lineage>
</organism>
<evidence type="ECO:0000313" key="2">
    <source>
        <dbReference type="Proteomes" id="UP000838756"/>
    </source>
</evidence>
<proteinExistence type="predicted"/>
<protein>
    <submittedName>
        <fullName evidence="1">Jg10442 protein</fullName>
    </submittedName>
</protein>
<dbReference type="Proteomes" id="UP000838756">
    <property type="component" value="Unassembled WGS sequence"/>
</dbReference>
<reference evidence="1" key="1">
    <citation type="submission" date="2022-03" db="EMBL/GenBank/DDBJ databases">
        <authorList>
            <person name="Lindestad O."/>
        </authorList>
    </citation>
    <scope>NUCLEOTIDE SEQUENCE</scope>
</reference>
<dbReference type="AlphaFoldDB" id="A0A8S4RD15"/>
<sequence>MYEEGGEYRCVGARAPDLKRLRELKRVTLRVTGGATATAISADYTPSGWRLECGACGRNLRVMWLRDGQSMPAILTPDLAQHCWKAILLVPEPDEVWCIVVSSSGGAVAVFPRRTVEASPSPARHAVRALQAGAGHVRAVRMTVLIGLLAGFV</sequence>